<dbReference type="EMBL" id="RAHJ01000003">
    <property type="protein sequence ID" value="RJX71326.1"/>
    <property type="molecule type" value="Genomic_DNA"/>
</dbReference>
<dbReference type="InterPro" id="IPR016032">
    <property type="entry name" value="Sig_transdc_resp-reg_C-effctor"/>
</dbReference>
<dbReference type="SMART" id="SM00862">
    <property type="entry name" value="Trans_reg_C"/>
    <property type="match status" value="1"/>
</dbReference>
<accession>A0A419R609</accession>
<proteinExistence type="predicted"/>
<dbReference type="Proteomes" id="UP000284322">
    <property type="component" value="Unassembled WGS sequence"/>
</dbReference>
<dbReference type="SUPFAM" id="SSF52172">
    <property type="entry name" value="CheY-like"/>
    <property type="match status" value="1"/>
</dbReference>
<dbReference type="AlphaFoldDB" id="A0A419R609"/>
<evidence type="ECO:0000256" key="9">
    <source>
        <dbReference type="PROSITE-ProRule" id="PRU00169"/>
    </source>
</evidence>
<keyword evidence="14" id="KW-1185">Reference proteome</keyword>
<feature type="domain" description="OmpR/PhoB-type" evidence="12">
    <location>
        <begin position="137"/>
        <end position="237"/>
    </location>
</feature>
<evidence type="ECO:0000313" key="13">
    <source>
        <dbReference type="EMBL" id="RJX71326.1"/>
    </source>
</evidence>
<dbReference type="CDD" id="cd17574">
    <property type="entry name" value="REC_OmpR"/>
    <property type="match status" value="1"/>
</dbReference>
<evidence type="ECO:0000259" key="12">
    <source>
        <dbReference type="PROSITE" id="PS51755"/>
    </source>
</evidence>
<dbReference type="Pfam" id="PF00072">
    <property type="entry name" value="Response_reg"/>
    <property type="match status" value="1"/>
</dbReference>
<dbReference type="InterPro" id="IPR039420">
    <property type="entry name" value="WalR-like"/>
</dbReference>
<dbReference type="FunFam" id="1.10.10.10:FF:000099">
    <property type="entry name" value="Two-component system response regulator TorR"/>
    <property type="match status" value="1"/>
</dbReference>
<comment type="subcellular location">
    <subcellularLocation>
        <location evidence="1">Cytoplasm</location>
    </subcellularLocation>
</comment>
<dbReference type="InterPro" id="IPR036388">
    <property type="entry name" value="WH-like_DNA-bd_sf"/>
</dbReference>
<dbReference type="Gene3D" id="6.10.250.690">
    <property type="match status" value="1"/>
</dbReference>
<sequence>MTRPAHIVVVEDDAPLRALLTRLLGEHGYEATGVRDGSALSQMIMHPDDRPIDLILLDIMLPGEDGLTLCQRIRETSQVPIIMVSARGQESDRVAGLDCGADDYVPKPFSRLELLARIRAALRRGRENRIPAEIAMPECYRFEGWQFFPRRRELIAPSGAQVSLTAAEHELLLALLRHAQRAISRERLMELVHNRLSHSGDRSIDVLVSRLRGKLGGDRRSPPLIRTVRGVGYVFCAELELS</sequence>
<evidence type="ECO:0000256" key="10">
    <source>
        <dbReference type="PROSITE-ProRule" id="PRU01091"/>
    </source>
</evidence>
<protein>
    <recommendedName>
        <fullName evidence="8">Regulatory protein VirG</fullName>
    </recommendedName>
</protein>
<dbReference type="PANTHER" id="PTHR48111">
    <property type="entry name" value="REGULATOR OF RPOS"/>
    <property type="match status" value="1"/>
</dbReference>
<feature type="DNA-binding region" description="OmpR/PhoB-type" evidence="10">
    <location>
        <begin position="137"/>
        <end position="237"/>
    </location>
</feature>
<organism evidence="13 14">
    <name type="scientific">Tsuneonella suprasediminis</name>
    <dbReference type="NCBI Taxonomy" id="2306996"/>
    <lineage>
        <taxon>Bacteria</taxon>
        <taxon>Pseudomonadati</taxon>
        <taxon>Pseudomonadota</taxon>
        <taxon>Alphaproteobacteria</taxon>
        <taxon>Sphingomonadales</taxon>
        <taxon>Erythrobacteraceae</taxon>
        <taxon>Tsuneonella</taxon>
    </lineage>
</organism>
<dbReference type="SMART" id="SM00448">
    <property type="entry name" value="REC"/>
    <property type="match status" value="1"/>
</dbReference>
<evidence type="ECO:0000256" key="5">
    <source>
        <dbReference type="ARBA" id="ARBA00023015"/>
    </source>
</evidence>
<dbReference type="GO" id="GO:0000156">
    <property type="term" value="F:phosphorelay response regulator activity"/>
    <property type="evidence" value="ECO:0007669"/>
    <property type="project" value="TreeGrafter"/>
</dbReference>
<evidence type="ECO:0000259" key="11">
    <source>
        <dbReference type="PROSITE" id="PS50110"/>
    </source>
</evidence>
<evidence type="ECO:0000256" key="8">
    <source>
        <dbReference type="ARBA" id="ARBA00067337"/>
    </source>
</evidence>
<evidence type="ECO:0000256" key="7">
    <source>
        <dbReference type="ARBA" id="ARBA00023163"/>
    </source>
</evidence>
<keyword evidence="4" id="KW-0902">Two-component regulatory system</keyword>
<gene>
    <name evidence="13" type="ORF">D6858_00530</name>
</gene>
<dbReference type="Gene3D" id="3.40.50.2300">
    <property type="match status" value="1"/>
</dbReference>
<keyword evidence="7" id="KW-0804">Transcription</keyword>
<dbReference type="PROSITE" id="PS51755">
    <property type="entry name" value="OMPR_PHOB"/>
    <property type="match status" value="1"/>
</dbReference>
<dbReference type="InterPro" id="IPR011006">
    <property type="entry name" value="CheY-like_superfamily"/>
</dbReference>
<dbReference type="PROSITE" id="PS50110">
    <property type="entry name" value="RESPONSE_REGULATORY"/>
    <property type="match status" value="1"/>
</dbReference>
<dbReference type="PANTHER" id="PTHR48111:SF4">
    <property type="entry name" value="DNA-BINDING DUAL TRANSCRIPTIONAL REGULATOR OMPR"/>
    <property type="match status" value="1"/>
</dbReference>
<keyword evidence="6 10" id="KW-0238">DNA-binding</keyword>
<feature type="modified residue" description="4-aspartylphosphate" evidence="9">
    <location>
        <position position="58"/>
    </location>
</feature>
<keyword evidence="3 9" id="KW-0597">Phosphoprotein</keyword>
<dbReference type="OrthoDB" id="7425392at2"/>
<comment type="caution">
    <text evidence="13">The sequence shown here is derived from an EMBL/GenBank/DDBJ whole genome shotgun (WGS) entry which is preliminary data.</text>
</comment>
<dbReference type="InterPro" id="IPR001867">
    <property type="entry name" value="OmpR/PhoB-type_DNA-bd"/>
</dbReference>
<reference evidence="13 14" key="1">
    <citation type="submission" date="2018-09" db="EMBL/GenBank/DDBJ databases">
        <title>Altererythrobacter sp.Ery1 and Ery12, the genome sequencing of novel strains in genus Alterythrobacter.</title>
        <authorList>
            <person name="Cheng H."/>
            <person name="Wu Y.-H."/>
            <person name="Fang C."/>
            <person name="Xu X.-W."/>
        </authorList>
    </citation>
    <scope>NUCLEOTIDE SEQUENCE [LARGE SCALE GENOMIC DNA]</scope>
    <source>
        <strain evidence="13 14">Ery12</strain>
    </source>
</reference>
<evidence type="ECO:0000256" key="6">
    <source>
        <dbReference type="ARBA" id="ARBA00023125"/>
    </source>
</evidence>
<dbReference type="GO" id="GO:0006355">
    <property type="term" value="P:regulation of DNA-templated transcription"/>
    <property type="evidence" value="ECO:0007669"/>
    <property type="project" value="InterPro"/>
</dbReference>
<keyword evidence="2" id="KW-0963">Cytoplasm</keyword>
<name>A0A419R609_9SPHN</name>
<dbReference type="GO" id="GO:0000976">
    <property type="term" value="F:transcription cis-regulatory region binding"/>
    <property type="evidence" value="ECO:0007669"/>
    <property type="project" value="TreeGrafter"/>
</dbReference>
<dbReference type="GO" id="GO:0005829">
    <property type="term" value="C:cytosol"/>
    <property type="evidence" value="ECO:0007669"/>
    <property type="project" value="TreeGrafter"/>
</dbReference>
<feature type="domain" description="Response regulatory" evidence="11">
    <location>
        <begin position="6"/>
        <end position="122"/>
    </location>
</feature>
<evidence type="ECO:0000256" key="2">
    <source>
        <dbReference type="ARBA" id="ARBA00022490"/>
    </source>
</evidence>
<dbReference type="CDD" id="cd00383">
    <property type="entry name" value="trans_reg_C"/>
    <property type="match status" value="1"/>
</dbReference>
<dbReference type="GO" id="GO:0032993">
    <property type="term" value="C:protein-DNA complex"/>
    <property type="evidence" value="ECO:0007669"/>
    <property type="project" value="TreeGrafter"/>
</dbReference>
<evidence type="ECO:0000313" key="14">
    <source>
        <dbReference type="Proteomes" id="UP000284322"/>
    </source>
</evidence>
<evidence type="ECO:0000256" key="4">
    <source>
        <dbReference type="ARBA" id="ARBA00023012"/>
    </source>
</evidence>
<dbReference type="InterPro" id="IPR001789">
    <property type="entry name" value="Sig_transdc_resp-reg_receiver"/>
</dbReference>
<keyword evidence="5" id="KW-0805">Transcription regulation</keyword>
<dbReference type="Pfam" id="PF00486">
    <property type="entry name" value="Trans_reg_C"/>
    <property type="match status" value="1"/>
</dbReference>
<evidence type="ECO:0000256" key="1">
    <source>
        <dbReference type="ARBA" id="ARBA00004496"/>
    </source>
</evidence>
<dbReference type="SUPFAM" id="SSF46894">
    <property type="entry name" value="C-terminal effector domain of the bipartite response regulators"/>
    <property type="match status" value="1"/>
</dbReference>
<dbReference type="Gene3D" id="1.10.10.10">
    <property type="entry name" value="Winged helix-like DNA-binding domain superfamily/Winged helix DNA-binding domain"/>
    <property type="match status" value="1"/>
</dbReference>
<dbReference type="RefSeq" id="WP_120106473.1">
    <property type="nucleotide sequence ID" value="NZ_RAHJ01000003.1"/>
</dbReference>
<evidence type="ECO:0000256" key="3">
    <source>
        <dbReference type="ARBA" id="ARBA00022553"/>
    </source>
</evidence>